<dbReference type="GO" id="GO:0016887">
    <property type="term" value="F:ATP hydrolysis activity"/>
    <property type="evidence" value="ECO:0007669"/>
    <property type="project" value="TreeGrafter"/>
</dbReference>
<feature type="domain" description="ESX-1 secretion system protein EccA1-like N-terminal" evidence="3">
    <location>
        <begin position="19"/>
        <end position="245"/>
    </location>
</feature>
<evidence type="ECO:0000313" key="4">
    <source>
        <dbReference type="EMBL" id="KJX75544.1"/>
    </source>
</evidence>
<dbReference type="GO" id="GO:0005524">
    <property type="term" value="F:ATP binding"/>
    <property type="evidence" value="ECO:0007669"/>
    <property type="project" value="TreeGrafter"/>
</dbReference>
<evidence type="ECO:0000256" key="1">
    <source>
        <dbReference type="SAM" id="MobiDB-lite"/>
    </source>
</evidence>
<organism evidence="4 5">
    <name type="scientific">Mycobacterium lepromatosis</name>
    <dbReference type="NCBI Taxonomy" id="480418"/>
    <lineage>
        <taxon>Bacteria</taxon>
        <taxon>Bacillati</taxon>
        <taxon>Actinomycetota</taxon>
        <taxon>Actinomycetes</taxon>
        <taxon>Mycobacteriales</taxon>
        <taxon>Mycobacteriaceae</taxon>
        <taxon>Mycobacterium</taxon>
    </lineage>
</organism>
<feature type="region of interest" description="Disordered" evidence="1">
    <location>
        <begin position="237"/>
        <end position="265"/>
    </location>
</feature>
<feature type="domain" description="CobQ/CobB/MinD/ParA nucleotide binding" evidence="2">
    <location>
        <begin position="323"/>
        <end position="472"/>
    </location>
</feature>
<dbReference type="Gene3D" id="3.40.50.300">
    <property type="entry name" value="P-loop containing nucleotide triphosphate hydrolases"/>
    <property type="match status" value="1"/>
</dbReference>
<dbReference type="GO" id="GO:0009898">
    <property type="term" value="C:cytoplasmic side of plasma membrane"/>
    <property type="evidence" value="ECO:0007669"/>
    <property type="project" value="TreeGrafter"/>
</dbReference>
<dbReference type="PANTHER" id="PTHR43384:SF14">
    <property type="entry name" value="ESX-1 SECRETION-ASSOCIATED PROTEIN ESPI"/>
    <property type="match status" value="1"/>
</dbReference>
<dbReference type="InterPro" id="IPR027417">
    <property type="entry name" value="P-loop_NTPase"/>
</dbReference>
<dbReference type="InterPro" id="IPR049078">
    <property type="entry name" value="T7SS_EccA1-like_N"/>
</dbReference>
<gene>
    <name evidence="4" type="ORF">MLPM_0798</name>
</gene>
<dbReference type="Proteomes" id="UP000053699">
    <property type="component" value="Unassembled WGS sequence"/>
</dbReference>
<dbReference type="RefSeq" id="WP_045842698.1">
    <property type="nucleotide sequence ID" value="NZ_CP083405.1"/>
</dbReference>
<dbReference type="Pfam" id="PF01656">
    <property type="entry name" value="CbiA"/>
    <property type="match status" value="1"/>
</dbReference>
<dbReference type="Gene3D" id="1.25.40.10">
    <property type="entry name" value="Tetratricopeptide repeat domain"/>
    <property type="match status" value="1"/>
</dbReference>
<dbReference type="SUPFAM" id="SSF48452">
    <property type="entry name" value="TPR-like"/>
    <property type="match status" value="1"/>
</dbReference>
<dbReference type="AlphaFoldDB" id="A0A0F4ERX5"/>
<dbReference type="PATRIC" id="fig|480418.6.peg.1568"/>
<name>A0A0F4ERX5_9MYCO</name>
<evidence type="ECO:0000313" key="5">
    <source>
        <dbReference type="Proteomes" id="UP000053699"/>
    </source>
</evidence>
<dbReference type="GO" id="GO:0051782">
    <property type="term" value="P:negative regulation of cell division"/>
    <property type="evidence" value="ECO:0007669"/>
    <property type="project" value="TreeGrafter"/>
</dbReference>
<dbReference type="InterPro" id="IPR011990">
    <property type="entry name" value="TPR-like_helical_dom_sf"/>
</dbReference>
<dbReference type="GO" id="GO:0005829">
    <property type="term" value="C:cytosol"/>
    <property type="evidence" value="ECO:0007669"/>
    <property type="project" value="TreeGrafter"/>
</dbReference>
<feature type="compositionally biased region" description="Polar residues" evidence="1">
    <location>
        <begin position="241"/>
        <end position="259"/>
    </location>
</feature>
<proteinExistence type="predicted"/>
<keyword evidence="5" id="KW-1185">Reference proteome</keyword>
<dbReference type="SUPFAM" id="SSF52540">
    <property type="entry name" value="P-loop containing nucleoside triphosphate hydrolases"/>
    <property type="match status" value="1"/>
</dbReference>
<dbReference type="EMBL" id="JRPY01000032">
    <property type="protein sequence ID" value="KJX75544.1"/>
    <property type="molecule type" value="Genomic_DNA"/>
</dbReference>
<evidence type="ECO:0000259" key="2">
    <source>
        <dbReference type="Pfam" id="PF01656"/>
    </source>
</evidence>
<dbReference type="STRING" id="480418.GCA_000975265_00462"/>
<sequence>MTTFRERRTMFDAAVASYQSGDKASAGAAFARLTVENPDMSDSWLGRLACGDHNLDTLAGAHQHSEVLYSETRRVGLKDGDLHAEIAAPMYLTLTTWSRATIGLAYASALINAGRYDEASVALDDPVVTEDDDAALARQFVMATLFHQTRSWSNVLKVAEVSPPSNNTDDHNELTGAVAALASTAASNLGQFQFALELTERVSTTNPQVAADVALTRAWCLRELGDDDAARAALTAAPISDTPTTHNTAEPASRPQPTTFRHPYDDGRDLLVARRRPAAGNGWRKFVTKATFGRVNPEPSAKAEQTNELNRRICAPLADVHKVAFVSAKGGVGKTTITVALGNTMARLRGDRVIAVDVDADLGDLSARFRERGGPQTNIEHFVSARNAKRYADVRVHTIMNNDRLEMLGAQNDPRSTYRLGPDDFDTAMKILDNHCNVILLDCGTPVNGPLFSKIVSTVTGLVVVASDDVRGVEGALATLDWLDAHGHARLLQHTVVVLNAIQKTKPFVDFGIVENQFRKRVPDFYPMPYDPHLATGLAVEYTSLKRKTRNALKELVGGVAQHYPVIRAQQRDEDGLGTWIETIRQGEMTSR</sequence>
<dbReference type="Pfam" id="PF21545">
    <property type="entry name" value="T7SS_EccA1_N"/>
    <property type="match status" value="1"/>
</dbReference>
<accession>A0A0F4ERX5</accession>
<protein>
    <submittedName>
        <fullName evidence="4">Uncharacterized protein</fullName>
    </submittedName>
</protein>
<reference evidence="4 5" key="1">
    <citation type="journal article" date="2015" name="Proc. Natl. Acad. Sci. U.S.A.">
        <title>Insight into the evolution and origin of leprosy bacilli from the genome sequence of Mycobacterium lepromatosis.</title>
        <authorList>
            <person name="Singh P."/>
            <person name="Benjak A."/>
            <person name="Schuenemann V.J."/>
            <person name="Herbig A."/>
            <person name="Avanzi C."/>
            <person name="Busso P."/>
            <person name="Nieselt K."/>
            <person name="Krause J."/>
            <person name="Vera-Cabrera L."/>
            <person name="Cole S.T."/>
        </authorList>
    </citation>
    <scope>NUCLEOTIDE SEQUENCE [LARGE SCALE GENOMIC DNA]</scope>
    <source>
        <strain evidence="4 5">Mx1-22A</strain>
    </source>
</reference>
<comment type="caution">
    <text evidence="4">The sequence shown here is derived from an EMBL/GenBank/DDBJ whole genome shotgun (WGS) entry which is preliminary data.</text>
</comment>
<dbReference type="OrthoDB" id="3204399at2"/>
<dbReference type="InterPro" id="IPR050625">
    <property type="entry name" value="ParA/MinD_ATPase"/>
</dbReference>
<dbReference type="InterPro" id="IPR002586">
    <property type="entry name" value="CobQ/CobB/MinD/ParA_Nub-bd_dom"/>
</dbReference>
<dbReference type="PANTHER" id="PTHR43384">
    <property type="entry name" value="SEPTUM SITE-DETERMINING PROTEIN MIND HOMOLOG, CHLOROPLASTIC-RELATED"/>
    <property type="match status" value="1"/>
</dbReference>
<evidence type="ECO:0000259" key="3">
    <source>
        <dbReference type="Pfam" id="PF21545"/>
    </source>
</evidence>